<dbReference type="Proteomes" id="UP001597180">
    <property type="component" value="Unassembled WGS sequence"/>
</dbReference>
<feature type="domain" description="Tryptophan synthase beta chain-like PALP" evidence="6">
    <location>
        <begin position="80"/>
        <end position="383"/>
    </location>
</feature>
<organism evidence="7 8">
    <name type="scientific">Paenibacillus vulneris</name>
    <dbReference type="NCBI Taxonomy" id="1133364"/>
    <lineage>
        <taxon>Bacteria</taxon>
        <taxon>Bacillati</taxon>
        <taxon>Bacillota</taxon>
        <taxon>Bacilli</taxon>
        <taxon>Bacillales</taxon>
        <taxon>Paenibacillaceae</taxon>
        <taxon>Paenibacillus</taxon>
    </lineage>
</organism>
<evidence type="ECO:0000313" key="7">
    <source>
        <dbReference type="EMBL" id="MFD1219001.1"/>
    </source>
</evidence>
<dbReference type="GO" id="GO:0004795">
    <property type="term" value="F:threonine synthase activity"/>
    <property type="evidence" value="ECO:0007669"/>
    <property type="project" value="UniProtKB-EC"/>
</dbReference>
<name>A0ABW3UGI0_9BACL</name>
<evidence type="ECO:0000256" key="5">
    <source>
        <dbReference type="NCBIfam" id="TIGR00260"/>
    </source>
</evidence>
<comment type="caution">
    <text evidence="7">The sequence shown here is derived from an EMBL/GenBank/DDBJ whole genome shotgun (WGS) entry which is preliminary data.</text>
</comment>
<keyword evidence="4 7" id="KW-0456">Lyase</keyword>
<evidence type="ECO:0000256" key="3">
    <source>
        <dbReference type="ARBA" id="ARBA00022898"/>
    </source>
</evidence>
<sequence length="427" mass="46660">MRFQCIDCQAELSIDEARNPYICSCGGLLDIVQDFRSVDTERLKREFDNRLSERLSPYASGVWRYKELIHPLLPDAFMTTKYEGNTGLYSSGVLASYAGVRSLMLKAQSENPSGSFKDNGMTVAVSHGRSVGYTRFTCTSTGNTSSSLAMYAALSGCSSYVFLPDRGISMNKVLQTLAYGAHLISFPGTYDDGIRFSKMYSEALGLYVCNSVNPFRIEGQKSILYEIAHQLRWQLPDWIVVPGGALSNATALGKGLKDLYELGFIHKLPNVAIVQADGASPFHAMVEGGLSELKPEPNPATRASALNIGNPPSWKKALQYTLKPTQGITVSVTDEEIMDAKAQVDRSGIGCEPASAASVAGLRKLAGQGVIDKDSTAVCILTGHILKDTDSIREYHLEEETKGRFPNSFHYSKLDEASITRFLQTAR</sequence>
<comment type="similarity">
    <text evidence="2">Belongs to the threonine synthase family.</text>
</comment>
<dbReference type="PANTHER" id="PTHR48078:SF6">
    <property type="entry name" value="L-THREONINE DEHYDRATASE CATABOLIC TDCB"/>
    <property type="match status" value="1"/>
</dbReference>
<evidence type="ECO:0000256" key="4">
    <source>
        <dbReference type="ARBA" id="ARBA00023239"/>
    </source>
</evidence>
<comment type="cofactor">
    <cofactor evidence="1">
        <name>pyridoxal 5'-phosphate</name>
        <dbReference type="ChEBI" id="CHEBI:597326"/>
    </cofactor>
</comment>
<keyword evidence="3" id="KW-0663">Pyridoxal phosphate</keyword>
<dbReference type="EMBL" id="JBHTLU010000007">
    <property type="protein sequence ID" value="MFD1219001.1"/>
    <property type="molecule type" value="Genomic_DNA"/>
</dbReference>
<dbReference type="Gene3D" id="3.40.50.1100">
    <property type="match status" value="2"/>
</dbReference>
<dbReference type="InterPro" id="IPR004450">
    <property type="entry name" value="Thr_synthase-like"/>
</dbReference>
<dbReference type="EC" id="4.2.3.1" evidence="5"/>
<proteinExistence type="inferred from homology"/>
<evidence type="ECO:0000256" key="2">
    <source>
        <dbReference type="ARBA" id="ARBA00005517"/>
    </source>
</evidence>
<dbReference type="PANTHER" id="PTHR48078">
    <property type="entry name" value="THREONINE DEHYDRATASE, MITOCHONDRIAL-RELATED"/>
    <property type="match status" value="1"/>
</dbReference>
<dbReference type="Pfam" id="PF00291">
    <property type="entry name" value="PALP"/>
    <property type="match status" value="1"/>
</dbReference>
<evidence type="ECO:0000256" key="1">
    <source>
        <dbReference type="ARBA" id="ARBA00001933"/>
    </source>
</evidence>
<dbReference type="InterPro" id="IPR036052">
    <property type="entry name" value="TrpB-like_PALP_sf"/>
</dbReference>
<reference evidence="8" key="1">
    <citation type="journal article" date="2019" name="Int. J. Syst. Evol. Microbiol.">
        <title>The Global Catalogue of Microorganisms (GCM) 10K type strain sequencing project: providing services to taxonomists for standard genome sequencing and annotation.</title>
        <authorList>
            <consortium name="The Broad Institute Genomics Platform"/>
            <consortium name="The Broad Institute Genome Sequencing Center for Infectious Disease"/>
            <person name="Wu L."/>
            <person name="Ma J."/>
        </authorList>
    </citation>
    <scope>NUCLEOTIDE SEQUENCE [LARGE SCALE GENOMIC DNA]</scope>
    <source>
        <strain evidence="8">CCUG 53270</strain>
    </source>
</reference>
<protein>
    <recommendedName>
        <fullName evidence="5">Threonine synthase</fullName>
        <ecNumber evidence="5">4.2.3.1</ecNumber>
    </recommendedName>
</protein>
<evidence type="ECO:0000259" key="6">
    <source>
        <dbReference type="Pfam" id="PF00291"/>
    </source>
</evidence>
<accession>A0ABW3UGI0</accession>
<evidence type="ECO:0000313" key="8">
    <source>
        <dbReference type="Proteomes" id="UP001597180"/>
    </source>
</evidence>
<dbReference type="RefSeq" id="WP_345591715.1">
    <property type="nucleotide sequence ID" value="NZ_BAABJG010000027.1"/>
</dbReference>
<keyword evidence="8" id="KW-1185">Reference proteome</keyword>
<dbReference type="SUPFAM" id="SSF53686">
    <property type="entry name" value="Tryptophan synthase beta subunit-like PLP-dependent enzymes"/>
    <property type="match status" value="1"/>
</dbReference>
<dbReference type="CDD" id="cd01563">
    <property type="entry name" value="Thr-synth_1"/>
    <property type="match status" value="1"/>
</dbReference>
<dbReference type="NCBIfam" id="TIGR00260">
    <property type="entry name" value="thrC"/>
    <property type="match status" value="1"/>
</dbReference>
<dbReference type="InterPro" id="IPR050147">
    <property type="entry name" value="Ser/Thr_Dehydratase"/>
</dbReference>
<gene>
    <name evidence="7" type="primary">thrC</name>
    <name evidence="7" type="ORF">ACFQ4B_02610</name>
</gene>
<dbReference type="InterPro" id="IPR001926">
    <property type="entry name" value="TrpB-like_PALP"/>
</dbReference>